<keyword evidence="2" id="KW-0732">Signal</keyword>
<feature type="signal peptide" evidence="2">
    <location>
        <begin position="1"/>
        <end position="26"/>
    </location>
</feature>
<feature type="region of interest" description="Disordered" evidence="1">
    <location>
        <begin position="256"/>
        <end position="347"/>
    </location>
</feature>
<feature type="domain" description="DUF6923" evidence="3">
    <location>
        <begin position="62"/>
        <end position="239"/>
    </location>
</feature>
<evidence type="ECO:0000256" key="1">
    <source>
        <dbReference type="SAM" id="MobiDB-lite"/>
    </source>
</evidence>
<dbReference type="EMBL" id="JAQGLA010000054">
    <property type="protein sequence ID" value="MDA3628875.1"/>
    <property type="molecule type" value="Genomic_DNA"/>
</dbReference>
<dbReference type="RefSeq" id="WP_270951801.1">
    <property type="nucleotide sequence ID" value="NZ_JAQGLA010000054.1"/>
</dbReference>
<dbReference type="SUPFAM" id="SSF63825">
    <property type="entry name" value="YWTD domain"/>
    <property type="match status" value="1"/>
</dbReference>
<gene>
    <name evidence="4" type="ORF">OU415_25810</name>
</gene>
<evidence type="ECO:0000313" key="5">
    <source>
        <dbReference type="Proteomes" id="UP001210380"/>
    </source>
</evidence>
<accession>A0ABT4V4J5</accession>
<comment type="caution">
    <text evidence="4">The sequence shown here is derived from an EMBL/GenBank/DDBJ whole genome shotgun (WGS) entry which is preliminary data.</text>
</comment>
<feature type="chain" id="PRO_5046547624" evidence="2">
    <location>
        <begin position="27"/>
        <end position="371"/>
    </location>
</feature>
<dbReference type="GO" id="GO:0006508">
    <property type="term" value="P:proteolysis"/>
    <property type="evidence" value="ECO:0007669"/>
    <property type="project" value="UniProtKB-KW"/>
</dbReference>
<keyword evidence="4" id="KW-0645">Protease</keyword>
<dbReference type="InterPro" id="IPR054215">
    <property type="entry name" value="DUF6923"/>
</dbReference>
<organism evidence="4 5">
    <name type="scientific">Saccharopolyspora oryzae</name>
    <dbReference type="NCBI Taxonomy" id="2997343"/>
    <lineage>
        <taxon>Bacteria</taxon>
        <taxon>Bacillati</taxon>
        <taxon>Actinomycetota</taxon>
        <taxon>Actinomycetes</taxon>
        <taxon>Pseudonocardiales</taxon>
        <taxon>Pseudonocardiaceae</taxon>
        <taxon>Saccharopolyspora</taxon>
    </lineage>
</organism>
<dbReference type="GO" id="GO:0008233">
    <property type="term" value="F:peptidase activity"/>
    <property type="evidence" value="ECO:0007669"/>
    <property type="project" value="UniProtKB-KW"/>
</dbReference>
<keyword evidence="4" id="KW-0378">Hydrolase</keyword>
<reference evidence="4 5" key="1">
    <citation type="submission" date="2022-11" db="EMBL/GenBank/DDBJ databases">
        <title>Draft genome sequence of Saccharopolyspora sp. WRP15-2 isolated from rhizosphere soils of wild rice in Thailand.</title>
        <authorList>
            <person name="Duangmal K."/>
            <person name="Kammanee S."/>
            <person name="Muangham S."/>
        </authorList>
    </citation>
    <scope>NUCLEOTIDE SEQUENCE [LARGE SCALE GENOMIC DNA]</scope>
    <source>
        <strain evidence="4 5">WRP15-2</strain>
    </source>
</reference>
<protein>
    <submittedName>
        <fullName evidence="4">Serine protease</fullName>
    </submittedName>
</protein>
<keyword evidence="5" id="KW-1185">Reference proteome</keyword>
<proteinExistence type="predicted"/>
<sequence length="371" mass="38787">MWWRAAAASAALVLLASVTWVLSAAAVPECSVLQVRNRGGPSAAYRVDFPAATSTRLDPPGYRLNALGYAASQHLVYAVGDGGRAVALTADGQARELGPIRAGREGTWWYPLSTPDAGAISGNRWYLAESGYLYTVDVRPGSRTFLEVLSMVAIEDRSWRSFDDFDVDPVDGELYGIGTTRTGASALVRLDRGSGRVAEVVDVPQLPPLSYGSVVIGSDRALYVTANESGGMYRVERGGAVTRLATVLPMLSSDAAGCLSGEAPPPVPPPTSSTTTSPTSTTSPTTTPSPVPTPTTTTRPPSSPASEPEPTPEPSSEPPLQTSAKPGNFAPPTQERGAESSGHSTGEKRRWALAALVLLIGGSAAVRRLAR</sequence>
<feature type="compositionally biased region" description="Low complexity" evidence="1">
    <location>
        <begin position="272"/>
        <end position="286"/>
    </location>
</feature>
<evidence type="ECO:0000259" key="3">
    <source>
        <dbReference type="Pfam" id="PF21959"/>
    </source>
</evidence>
<name>A0ABT4V4J5_9PSEU</name>
<dbReference type="Pfam" id="PF21959">
    <property type="entry name" value="DUF6923"/>
    <property type="match status" value="1"/>
</dbReference>
<evidence type="ECO:0000313" key="4">
    <source>
        <dbReference type="EMBL" id="MDA3628875.1"/>
    </source>
</evidence>
<feature type="compositionally biased region" description="Pro residues" evidence="1">
    <location>
        <begin position="301"/>
        <end position="317"/>
    </location>
</feature>
<dbReference type="Proteomes" id="UP001210380">
    <property type="component" value="Unassembled WGS sequence"/>
</dbReference>
<evidence type="ECO:0000256" key="2">
    <source>
        <dbReference type="SAM" id="SignalP"/>
    </source>
</evidence>